<dbReference type="AlphaFoldDB" id="A0AA37LM71"/>
<dbReference type="EMBL" id="BQXU01000019">
    <property type="protein sequence ID" value="GKT47382.1"/>
    <property type="molecule type" value="Genomic_DNA"/>
</dbReference>
<feature type="region of interest" description="Disordered" evidence="1">
    <location>
        <begin position="73"/>
        <end position="100"/>
    </location>
</feature>
<feature type="compositionally biased region" description="Acidic residues" evidence="1">
    <location>
        <begin position="158"/>
        <end position="168"/>
    </location>
</feature>
<proteinExistence type="predicted"/>
<name>A0AA37LM71_9PEZI</name>
<dbReference type="Proteomes" id="UP001055115">
    <property type="component" value="Unassembled WGS sequence"/>
</dbReference>
<reference evidence="2 3" key="1">
    <citation type="submission" date="2022-03" db="EMBL/GenBank/DDBJ databases">
        <title>Genome data of Colletotrichum spp.</title>
        <authorList>
            <person name="Utami Y.D."/>
            <person name="Hiruma K."/>
        </authorList>
    </citation>
    <scope>NUCLEOTIDE SEQUENCE [LARGE SCALE GENOMIC DNA]</scope>
    <source>
        <strain evidence="2 3">MAFF 239500</strain>
    </source>
</reference>
<feature type="compositionally biased region" description="Acidic residues" evidence="1">
    <location>
        <begin position="254"/>
        <end position="263"/>
    </location>
</feature>
<dbReference type="RefSeq" id="XP_049129732.1">
    <property type="nucleotide sequence ID" value="XM_049273775.1"/>
</dbReference>
<sequence>MIEGLDNDDKYRMVEDELFTIAGQFTAHLHAAEYQRLKAQARSQNAETIKNISRPVVGSLTELARKRQEELLRKKKQRDALRQAKQEAGRDDDESGDETSMLWRGTSLQGLMHSPRKKEVPLMALTRADSGMNASSLFGGVVRSQRKTPAAAMKRDDDDQETEDESDDLGGPSRIPAMRGAAGSRSATGRPARSPMSVTEVPSQPIPRQRVMLNTSTRIEEAQSVTHKGGLPTVTATRPTSSNTTTKRTPILHDEEEAEDDDDIFTRFKKRKATSRPHRQGPEKKEEKPDARENRDIIPSFI</sequence>
<evidence type="ECO:0000313" key="3">
    <source>
        <dbReference type="Proteomes" id="UP001055115"/>
    </source>
</evidence>
<feature type="compositionally biased region" description="Basic and acidic residues" evidence="1">
    <location>
        <begin position="73"/>
        <end position="89"/>
    </location>
</feature>
<comment type="caution">
    <text evidence="2">The sequence shown here is derived from an EMBL/GenBank/DDBJ whole genome shotgun (WGS) entry which is preliminary data.</text>
</comment>
<keyword evidence="3" id="KW-1185">Reference proteome</keyword>
<evidence type="ECO:0000256" key="1">
    <source>
        <dbReference type="SAM" id="MobiDB-lite"/>
    </source>
</evidence>
<feature type="compositionally biased region" description="Basic residues" evidence="1">
    <location>
        <begin position="267"/>
        <end position="279"/>
    </location>
</feature>
<organism evidence="2 3">
    <name type="scientific">Colletotrichum spaethianum</name>
    <dbReference type="NCBI Taxonomy" id="700344"/>
    <lineage>
        <taxon>Eukaryota</taxon>
        <taxon>Fungi</taxon>
        <taxon>Dikarya</taxon>
        <taxon>Ascomycota</taxon>
        <taxon>Pezizomycotina</taxon>
        <taxon>Sordariomycetes</taxon>
        <taxon>Hypocreomycetidae</taxon>
        <taxon>Glomerellales</taxon>
        <taxon>Glomerellaceae</taxon>
        <taxon>Colletotrichum</taxon>
        <taxon>Colletotrichum spaethianum species complex</taxon>
    </lineage>
</organism>
<evidence type="ECO:0000313" key="2">
    <source>
        <dbReference type="EMBL" id="GKT47382.1"/>
    </source>
</evidence>
<feature type="compositionally biased region" description="Basic and acidic residues" evidence="1">
    <location>
        <begin position="280"/>
        <end position="296"/>
    </location>
</feature>
<gene>
    <name evidence="2" type="ORF">ColSpa_07563</name>
</gene>
<feature type="compositionally biased region" description="Low complexity" evidence="1">
    <location>
        <begin position="233"/>
        <end position="249"/>
    </location>
</feature>
<dbReference type="GeneID" id="73328365"/>
<feature type="region of interest" description="Disordered" evidence="1">
    <location>
        <begin position="133"/>
        <end position="302"/>
    </location>
</feature>
<protein>
    <submittedName>
        <fullName evidence="2">Uncharacterized protein</fullName>
    </submittedName>
</protein>
<accession>A0AA37LM71</accession>